<dbReference type="Proteomes" id="UP000789901">
    <property type="component" value="Unassembled WGS sequence"/>
</dbReference>
<keyword evidence="3" id="KW-1185">Reference proteome</keyword>
<comment type="caution">
    <text evidence="2">The sequence shown here is derived from an EMBL/GenBank/DDBJ whole genome shotgun (WGS) entry which is preliminary data.</text>
</comment>
<feature type="region of interest" description="Disordered" evidence="1">
    <location>
        <begin position="12"/>
        <end position="44"/>
    </location>
</feature>
<gene>
    <name evidence="2" type="ORF">GMARGA_LOCUS24090</name>
</gene>
<organism evidence="2 3">
    <name type="scientific">Gigaspora margarita</name>
    <dbReference type="NCBI Taxonomy" id="4874"/>
    <lineage>
        <taxon>Eukaryota</taxon>
        <taxon>Fungi</taxon>
        <taxon>Fungi incertae sedis</taxon>
        <taxon>Mucoromycota</taxon>
        <taxon>Glomeromycotina</taxon>
        <taxon>Glomeromycetes</taxon>
        <taxon>Diversisporales</taxon>
        <taxon>Gigasporaceae</taxon>
        <taxon>Gigaspora</taxon>
    </lineage>
</organism>
<accession>A0ABN7VY93</accession>
<sequence length="81" mass="9082">MSIINNFGKRNRSFEVSSEISPEELSLHNDSLEDSSEDSSENGFSREIHSLDACQMTSILLFGSLLGELENINMLKEKKSD</sequence>
<evidence type="ECO:0000256" key="1">
    <source>
        <dbReference type="SAM" id="MobiDB-lite"/>
    </source>
</evidence>
<dbReference type="EMBL" id="CAJVQB010025049">
    <property type="protein sequence ID" value="CAG8805433.1"/>
    <property type="molecule type" value="Genomic_DNA"/>
</dbReference>
<evidence type="ECO:0000313" key="3">
    <source>
        <dbReference type="Proteomes" id="UP000789901"/>
    </source>
</evidence>
<protein>
    <submittedName>
        <fullName evidence="2">27024_t:CDS:1</fullName>
    </submittedName>
</protein>
<proteinExistence type="predicted"/>
<reference evidence="2 3" key="1">
    <citation type="submission" date="2021-06" db="EMBL/GenBank/DDBJ databases">
        <authorList>
            <person name="Kallberg Y."/>
            <person name="Tangrot J."/>
            <person name="Rosling A."/>
        </authorList>
    </citation>
    <scope>NUCLEOTIDE SEQUENCE [LARGE SCALE GENOMIC DNA]</scope>
    <source>
        <strain evidence="2 3">120-4 pot B 10/14</strain>
    </source>
</reference>
<name>A0ABN7VY93_GIGMA</name>
<evidence type="ECO:0000313" key="2">
    <source>
        <dbReference type="EMBL" id="CAG8805433.1"/>
    </source>
</evidence>